<dbReference type="InterPro" id="IPR020516">
    <property type="entry name" value="Uncharacterised_YxcD"/>
</dbReference>
<accession>A0A848CXR1</accession>
<protein>
    <submittedName>
        <fullName evidence="1">DUF2653 family protein</fullName>
    </submittedName>
</protein>
<reference evidence="1 2" key="1">
    <citation type="submission" date="2020-04" db="EMBL/GenBank/DDBJ databases">
        <authorList>
            <person name="Hitch T.C.A."/>
            <person name="Wylensek D."/>
            <person name="Clavel T."/>
        </authorList>
    </citation>
    <scope>NUCLEOTIDE SEQUENCE [LARGE SCALE GENOMIC DNA]</scope>
    <source>
        <strain evidence="1 2">WB01_D5_05</strain>
    </source>
</reference>
<name>A0A848CXR1_ANEAE</name>
<proteinExistence type="predicted"/>
<dbReference type="EMBL" id="JABAGO010000011">
    <property type="protein sequence ID" value="NME98206.1"/>
    <property type="molecule type" value="Genomic_DNA"/>
</dbReference>
<evidence type="ECO:0000313" key="2">
    <source>
        <dbReference type="Proteomes" id="UP000561326"/>
    </source>
</evidence>
<dbReference type="Proteomes" id="UP000561326">
    <property type="component" value="Unassembled WGS sequence"/>
</dbReference>
<dbReference type="RefSeq" id="WP_168974980.1">
    <property type="nucleotide sequence ID" value="NZ_CAMJCG010000012.1"/>
</dbReference>
<sequence>MKLYFSEQDIIDSCCVFAARQHGCHPEDMEVDLQFHPDRGVHANVRSRLEHAWFHEQDLVDSIAFYLVEYHCFISEHLKVDLTFSEPNGIGAEIIVA</sequence>
<dbReference type="AlphaFoldDB" id="A0A848CXR1"/>
<dbReference type="Pfam" id="PF10850">
    <property type="entry name" value="DUF2653"/>
    <property type="match status" value="1"/>
</dbReference>
<organism evidence="1 2">
    <name type="scientific">Aneurinibacillus aneurinilyticus</name>
    <name type="common">Bacillus aneurinolyticus</name>
    <dbReference type="NCBI Taxonomy" id="1391"/>
    <lineage>
        <taxon>Bacteria</taxon>
        <taxon>Bacillati</taxon>
        <taxon>Bacillota</taxon>
        <taxon>Bacilli</taxon>
        <taxon>Bacillales</taxon>
        <taxon>Paenibacillaceae</taxon>
        <taxon>Aneurinibacillus group</taxon>
        <taxon>Aneurinibacillus</taxon>
    </lineage>
</organism>
<gene>
    <name evidence="1" type="ORF">HF838_08030</name>
</gene>
<evidence type="ECO:0000313" key="1">
    <source>
        <dbReference type="EMBL" id="NME98206.1"/>
    </source>
</evidence>
<comment type="caution">
    <text evidence="1">The sequence shown here is derived from an EMBL/GenBank/DDBJ whole genome shotgun (WGS) entry which is preliminary data.</text>
</comment>